<dbReference type="Proteomes" id="UP000434052">
    <property type="component" value="Unassembled WGS sequence"/>
</dbReference>
<evidence type="ECO:0000313" key="3">
    <source>
        <dbReference type="EMBL" id="TVM35038.1"/>
    </source>
</evidence>
<dbReference type="RefSeq" id="WP_144234591.1">
    <property type="nucleotide sequence ID" value="NZ_CP039543.1"/>
</dbReference>
<dbReference type="AlphaFoldDB" id="A0A6P1ZLV9"/>
<organism evidence="3 4">
    <name type="scientific">Oceanidesulfovibrio marinus</name>
    <dbReference type="NCBI Taxonomy" id="370038"/>
    <lineage>
        <taxon>Bacteria</taxon>
        <taxon>Pseudomonadati</taxon>
        <taxon>Thermodesulfobacteriota</taxon>
        <taxon>Desulfovibrionia</taxon>
        <taxon>Desulfovibrionales</taxon>
        <taxon>Desulfovibrionaceae</taxon>
        <taxon>Oceanidesulfovibrio</taxon>
    </lineage>
</organism>
<proteinExistence type="predicted"/>
<feature type="transmembrane region" description="Helical" evidence="1">
    <location>
        <begin position="12"/>
        <end position="31"/>
    </location>
</feature>
<keyword evidence="5" id="KW-1185">Reference proteome</keyword>
<accession>A0A6P1ZLV9</accession>
<evidence type="ECO:0000313" key="2">
    <source>
        <dbReference type="EMBL" id="QJT08142.1"/>
    </source>
</evidence>
<sequence length="153" mass="16702">MIASIRLESKTVSFVLAAVLLISVGFVILGVSHKDTGQKILGKAEADLAAFTIRFTELANQDNQDAISVKVTSAMVSHCMRLSEVCRLSQRRLVRQGDLVQLARFERDIVNVVAVATSNLTVVQDPRVLNAMLVFQSAGVEMASRIRAFRLGT</sequence>
<dbReference type="EMBL" id="CP039543">
    <property type="protein sequence ID" value="QJT08142.1"/>
    <property type="molecule type" value="Genomic_DNA"/>
</dbReference>
<reference evidence="2 5" key="2">
    <citation type="submission" date="2019-04" db="EMBL/GenBank/DDBJ databases">
        <title>Isolation and culture of sulfate reducing bacteria from the cold seep of the South China Sea.</title>
        <authorList>
            <person name="Sun C."/>
            <person name="Liu R."/>
        </authorList>
    </citation>
    <scope>NUCLEOTIDE SEQUENCE [LARGE SCALE GENOMIC DNA]</scope>
    <source>
        <strain evidence="2 5">CS1</strain>
    </source>
</reference>
<evidence type="ECO:0000313" key="5">
    <source>
        <dbReference type="Proteomes" id="UP000503251"/>
    </source>
</evidence>
<dbReference type="EMBL" id="QMIF01000003">
    <property type="protein sequence ID" value="TVM35038.1"/>
    <property type="molecule type" value="Genomic_DNA"/>
</dbReference>
<evidence type="ECO:0000256" key="1">
    <source>
        <dbReference type="SAM" id="Phobius"/>
    </source>
</evidence>
<keyword evidence="1" id="KW-1133">Transmembrane helix</keyword>
<protein>
    <submittedName>
        <fullName evidence="3">Uncharacterized protein</fullName>
    </submittedName>
</protein>
<reference evidence="3 4" key="1">
    <citation type="submission" date="2018-06" db="EMBL/GenBank/DDBJ databases">
        <title>Complete genome of Desulfovibrio marinus P48SEP.</title>
        <authorList>
            <person name="Crispim J.S."/>
            <person name="Vidigal P.M.P."/>
            <person name="Silva L.C.F."/>
            <person name="Araujo L.C."/>
            <person name="Laguardia C.N."/>
            <person name="Dias R.S."/>
            <person name="Sousa M.P."/>
            <person name="Paula S.O."/>
            <person name="Silva C."/>
        </authorList>
    </citation>
    <scope>NUCLEOTIDE SEQUENCE [LARGE SCALE GENOMIC DNA]</scope>
    <source>
        <strain evidence="3 4">P48SEP</strain>
    </source>
</reference>
<name>A0A6P1ZLV9_9BACT</name>
<gene>
    <name evidence="3" type="ORF">DQK91_06450</name>
    <name evidence="2" type="ORF">E8L03_04035</name>
</gene>
<keyword evidence="1" id="KW-0812">Transmembrane</keyword>
<evidence type="ECO:0000313" key="4">
    <source>
        <dbReference type="Proteomes" id="UP000434052"/>
    </source>
</evidence>
<keyword evidence="1" id="KW-0472">Membrane</keyword>
<dbReference type="Proteomes" id="UP000503251">
    <property type="component" value="Chromosome"/>
</dbReference>